<name>A0A0E9SMH7_ANGAN</name>
<proteinExistence type="predicted"/>
<sequence length="15" mass="1724">MKIPTLKAVEQTFDC</sequence>
<protein>
    <submittedName>
        <fullName evidence="1">Uncharacterized protein</fullName>
    </submittedName>
</protein>
<reference evidence="1" key="2">
    <citation type="journal article" date="2015" name="Fish Shellfish Immunol.">
        <title>Early steps in the European eel (Anguilla anguilla)-Vibrio vulnificus interaction in the gills: Role of the RtxA13 toxin.</title>
        <authorList>
            <person name="Callol A."/>
            <person name="Pajuelo D."/>
            <person name="Ebbesson L."/>
            <person name="Teles M."/>
            <person name="MacKenzie S."/>
            <person name="Amaro C."/>
        </authorList>
    </citation>
    <scope>NUCLEOTIDE SEQUENCE</scope>
</reference>
<reference evidence="1" key="1">
    <citation type="submission" date="2014-11" db="EMBL/GenBank/DDBJ databases">
        <authorList>
            <person name="Amaro Gonzalez C."/>
        </authorList>
    </citation>
    <scope>NUCLEOTIDE SEQUENCE</scope>
</reference>
<organism evidence="1">
    <name type="scientific">Anguilla anguilla</name>
    <name type="common">European freshwater eel</name>
    <name type="synonym">Muraena anguilla</name>
    <dbReference type="NCBI Taxonomy" id="7936"/>
    <lineage>
        <taxon>Eukaryota</taxon>
        <taxon>Metazoa</taxon>
        <taxon>Chordata</taxon>
        <taxon>Craniata</taxon>
        <taxon>Vertebrata</taxon>
        <taxon>Euteleostomi</taxon>
        <taxon>Actinopterygii</taxon>
        <taxon>Neopterygii</taxon>
        <taxon>Teleostei</taxon>
        <taxon>Anguilliformes</taxon>
        <taxon>Anguillidae</taxon>
        <taxon>Anguilla</taxon>
    </lineage>
</organism>
<accession>A0A0E9SMH7</accession>
<dbReference type="EMBL" id="GBXM01066727">
    <property type="protein sequence ID" value="JAH41850.1"/>
    <property type="molecule type" value="Transcribed_RNA"/>
</dbReference>
<evidence type="ECO:0000313" key="1">
    <source>
        <dbReference type="EMBL" id="JAH41850.1"/>
    </source>
</evidence>